<feature type="compositionally biased region" description="Pro residues" evidence="1">
    <location>
        <begin position="595"/>
        <end position="616"/>
    </location>
</feature>
<dbReference type="Proteomes" id="UP001201980">
    <property type="component" value="Unassembled WGS sequence"/>
</dbReference>
<feature type="compositionally biased region" description="Polar residues" evidence="1">
    <location>
        <begin position="623"/>
        <end position="649"/>
    </location>
</feature>
<feature type="transmembrane region" description="Helical" evidence="2">
    <location>
        <begin position="254"/>
        <end position="274"/>
    </location>
</feature>
<evidence type="ECO:0000256" key="1">
    <source>
        <dbReference type="SAM" id="MobiDB-lite"/>
    </source>
</evidence>
<comment type="caution">
    <text evidence="3">The sequence shown here is derived from an EMBL/GenBank/DDBJ whole genome shotgun (WGS) entry which is preliminary data.</text>
</comment>
<evidence type="ECO:0000313" key="3">
    <source>
        <dbReference type="EMBL" id="KAJ2895678.1"/>
    </source>
</evidence>
<evidence type="ECO:0000256" key="2">
    <source>
        <dbReference type="SAM" id="Phobius"/>
    </source>
</evidence>
<feature type="region of interest" description="Disordered" evidence="1">
    <location>
        <begin position="522"/>
        <end position="554"/>
    </location>
</feature>
<proteinExistence type="predicted"/>
<feature type="region of interest" description="Disordered" evidence="1">
    <location>
        <begin position="569"/>
        <end position="662"/>
    </location>
</feature>
<keyword evidence="2" id="KW-1133">Transmembrane helix</keyword>
<keyword evidence="2" id="KW-0812">Transmembrane</keyword>
<dbReference type="EMBL" id="JAKWBI020000384">
    <property type="protein sequence ID" value="KAJ2895678.1"/>
    <property type="molecule type" value="Genomic_DNA"/>
</dbReference>
<feature type="transmembrane region" description="Helical" evidence="2">
    <location>
        <begin position="387"/>
        <end position="416"/>
    </location>
</feature>
<feature type="compositionally biased region" description="Low complexity" evidence="1">
    <location>
        <begin position="585"/>
        <end position="594"/>
    </location>
</feature>
<evidence type="ECO:0000313" key="4">
    <source>
        <dbReference type="Proteomes" id="UP001201980"/>
    </source>
</evidence>
<feature type="transmembrane region" description="Helical" evidence="2">
    <location>
        <begin position="21"/>
        <end position="44"/>
    </location>
</feature>
<protein>
    <submittedName>
        <fullName evidence="3">Uncharacterized protein</fullName>
    </submittedName>
</protein>
<gene>
    <name evidence="3" type="ORF">MKZ38_006260</name>
</gene>
<feature type="transmembrane region" description="Helical" evidence="2">
    <location>
        <begin position="328"/>
        <end position="351"/>
    </location>
</feature>
<organism evidence="3 4">
    <name type="scientific">Zalerion maritima</name>
    <dbReference type="NCBI Taxonomy" id="339359"/>
    <lineage>
        <taxon>Eukaryota</taxon>
        <taxon>Fungi</taxon>
        <taxon>Dikarya</taxon>
        <taxon>Ascomycota</taxon>
        <taxon>Pezizomycotina</taxon>
        <taxon>Sordariomycetes</taxon>
        <taxon>Lulworthiomycetidae</taxon>
        <taxon>Lulworthiales</taxon>
        <taxon>Lulworthiaceae</taxon>
        <taxon>Zalerion</taxon>
    </lineage>
</organism>
<reference evidence="3" key="1">
    <citation type="submission" date="2022-07" db="EMBL/GenBank/DDBJ databases">
        <title>Draft genome sequence of Zalerion maritima ATCC 34329, a (micro)plastics degrading marine fungus.</title>
        <authorList>
            <person name="Paco A."/>
            <person name="Goncalves M.F.M."/>
            <person name="Rocha-Santos T.A.P."/>
            <person name="Alves A."/>
        </authorList>
    </citation>
    <scope>NUCLEOTIDE SEQUENCE</scope>
    <source>
        <strain evidence="3">ATCC 34329</strain>
    </source>
</reference>
<keyword evidence="2" id="KW-0472">Membrane</keyword>
<dbReference type="AlphaFoldDB" id="A0AAD5RP46"/>
<feature type="transmembrane region" description="Helical" evidence="2">
    <location>
        <begin position="422"/>
        <end position="442"/>
    </location>
</feature>
<name>A0AAD5RP46_9PEZI</name>
<sequence>MPADLLSNIDNASTARWCQAGLAASVLVAVASLVGGGVCLVFQLQDGQTVFFSMPWILREIIPLLINLLITLLTESMGYIHGCSLRWALFREGRLEYNSNLRLLSFSRKNTANTWYCNLVYFIGMVLSYASTSLIFLSFNPELAETIDYDFDIEDRSDDDIHINGIALLTLGTGLLLQAAIAGWCLAGKKNIITWSSNPLTVAKACLQTGGGAYPVEYQSGKCMMSVHMRKDDYPNGVNPTMVQRPMTTGHPHIKWVFGLLWPLPAVLLGWGLALHFTLMNGTMEGVHGTSWSFIPKFTGNTDNSCDAVQCTDGTSILNLSWTQYTTAVGTIGAVFMIAGFQAIVTLALHISELIIDLSRDEKTYRELSSVAGTNPKYRSIKVACNYFPSIFLFVMKACVHWVFGLACSLNFMLGVNMYPPQILYLAGFTLGLAAFCTYLALRRPTGFLPASFGHIQTIVNIVDDWLDAEAIFWGHKADADDDGKYPAFAGTSATWLEDPNPKDKYGGPRRENDKHQIVEAANKASVQRRKETLGRESQVASRRESLATSRRQTLRSVSTFDNFPATDKIRMSQVNSGSPLMIRPHTGGSTRSGPPSPGLAPPSPALEPPQFPPSPLRRGSDFSYTNSLTSHHSQASFRSSYSMVSGASQRPLMPPQHDYEQYRPPYIQQKYWSGAPGQAL</sequence>
<keyword evidence="4" id="KW-1185">Reference proteome</keyword>
<feature type="transmembrane region" description="Helical" evidence="2">
    <location>
        <begin position="115"/>
        <end position="139"/>
    </location>
</feature>
<feature type="transmembrane region" description="Helical" evidence="2">
    <location>
        <begin position="166"/>
        <end position="187"/>
    </location>
</feature>
<accession>A0AAD5RP46</accession>